<evidence type="ECO:0000313" key="3">
    <source>
        <dbReference type="Proteomes" id="UP001383192"/>
    </source>
</evidence>
<name>A0AAW0BRV4_9AGAR</name>
<evidence type="ECO:0000256" key="1">
    <source>
        <dbReference type="SAM" id="MobiDB-lite"/>
    </source>
</evidence>
<organism evidence="2 3">
    <name type="scientific">Paramarasmius palmivorus</name>
    <dbReference type="NCBI Taxonomy" id="297713"/>
    <lineage>
        <taxon>Eukaryota</taxon>
        <taxon>Fungi</taxon>
        <taxon>Dikarya</taxon>
        <taxon>Basidiomycota</taxon>
        <taxon>Agaricomycotina</taxon>
        <taxon>Agaricomycetes</taxon>
        <taxon>Agaricomycetidae</taxon>
        <taxon>Agaricales</taxon>
        <taxon>Marasmiineae</taxon>
        <taxon>Marasmiaceae</taxon>
        <taxon>Paramarasmius</taxon>
    </lineage>
</organism>
<protein>
    <submittedName>
        <fullName evidence="2">Uncharacterized protein</fullName>
    </submittedName>
</protein>
<dbReference type="EMBL" id="JAYKXP010000088">
    <property type="protein sequence ID" value="KAK7028813.1"/>
    <property type="molecule type" value="Genomic_DNA"/>
</dbReference>
<comment type="caution">
    <text evidence="2">The sequence shown here is derived from an EMBL/GenBank/DDBJ whole genome shotgun (WGS) entry which is preliminary data.</text>
</comment>
<dbReference type="Proteomes" id="UP001383192">
    <property type="component" value="Unassembled WGS sequence"/>
</dbReference>
<sequence>MTLGLQDTIGRIQPLRQFSGVKKLGMTDRTTVESPGMAQAVQGGDADEPQDPRKAGKDPADMNFPRQPSKGNPKASAPASTRRAGSITAKQLQVSVNETRLMGFEEFDQLNCCVVEGKPGLEAQIGGVISTLTHGVWAF</sequence>
<keyword evidence="3" id="KW-1185">Reference proteome</keyword>
<feature type="compositionally biased region" description="Basic and acidic residues" evidence="1">
    <location>
        <begin position="50"/>
        <end position="60"/>
    </location>
</feature>
<reference evidence="2 3" key="1">
    <citation type="submission" date="2024-01" db="EMBL/GenBank/DDBJ databases">
        <title>A draft genome for a cacao thread blight-causing isolate of Paramarasmius palmivorus.</title>
        <authorList>
            <person name="Baruah I.K."/>
            <person name="Bukari Y."/>
            <person name="Amoako-Attah I."/>
            <person name="Meinhardt L.W."/>
            <person name="Bailey B.A."/>
            <person name="Cohen S.P."/>
        </authorList>
    </citation>
    <scope>NUCLEOTIDE SEQUENCE [LARGE SCALE GENOMIC DNA]</scope>
    <source>
        <strain evidence="2 3">GH-12</strain>
    </source>
</reference>
<gene>
    <name evidence="2" type="ORF">VNI00_014826</name>
</gene>
<evidence type="ECO:0000313" key="2">
    <source>
        <dbReference type="EMBL" id="KAK7028813.1"/>
    </source>
</evidence>
<feature type="region of interest" description="Disordered" evidence="1">
    <location>
        <begin position="26"/>
        <end position="89"/>
    </location>
</feature>
<proteinExistence type="predicted"/>
<dbReference type="AlphaFoldDB" id="A0AAW0BRV4"/>
<accession>A0AAW0BRV4</accession>